<dbReference type="RefSeq" id="WP_354555384.1">
    <property type="nucleotide sequence ID" value="NZ_JBEPMB010000001.1"/>
</dbReference>
<evidence type="ECO:0000313" key="2">
    <source>
        <dbReference type="EMBL" id="MET3612850.1"/>
    </source>
</evidence>
<feature type="signal peptide" evidence="1">
    <location>
        <begin position="1"/>
        <end position="23"/>
    </location>
</feature>
<dbReference type="Proteomes" id="UP001549047">
    <property type="component" value="Unassembled WGS sequence"/>
</dbReference>
<accession>A0ABV2IWJ0</accession>
<gene>
    <name evidence="2" type="ORF">ABID16_001155</name>
</gene>
<feature type="chain" id="PRO_5047379295" evidence="1">
    <location>
        <begin position="24"/>
        <end position="111"/>
    </location>
</feature>
<name>A0ABV2IWJ0_9HYPH</name>
<evidence type="ECO:0000313" key="3">
    <source>
        <dbReference type="Proteomes" id="UP001549047"/>
    </source>
</evidence>
<comment type="caution">
    <text evidence="2">The sequence shown here is derived from an EMBL/GenBank/DDBJ whole genome shotgun (WGS) entry which is preliminary data.</text>
</comment>
<dbReference type="EMBL" id="JBEPMB010000001">
    <property type="protein sequence ID" value="MET3612850.1"/>
    <property type="molecule type" value="Genomic_DNA"/>
</dbReference>
<organism evidence="2 3">
    <name type="scientific">Rhizobium aquaticum</name>
    <dbReference type="NCBI Taxonomy" id="1549636"/>
    <lineage>
        <taxon>Bacteria</taxon>
        <taxon>Pseudomonadati</taxon>
        <taxon>Pseudomonadota</taxon>
        <taxon>Alphaproteobacteria</taxon>
        <taxon>Hyphomicrobiales</taxon>
        <taxon>Rhizobiaceae</taxon>
        <taxon>Rhizobium/Agrobacterium group</taxon>
        <taxon>Rhizobium</taxon>
    </lineage>
</organism>
<keyword evidence="1" id="KW-0732">Signal</keyword>
<sequence>MIKFMIPGAVALAVMLVAGNAGAISRYNSTGMSCERIQGLLASQGAAIFRYPSKRVANLPLYDRYVRSGAYCGPHQVAEEVTIPSANGQCPVLHCIQEPDRCDDLFSAFCR</sequence>
<evidence type="ECO:0000256" key="1">
    <source>
        <dbReference type="SAM" id="SignalP"/>
    </source>
</evidence>
<protein>
    <submittedName>
        <fullName evidence="2">Uncharacterized protein</fullName>
    </submittedName>
</protein>
<proteinExistence type="predicted"/>
<keyword evidence="3" id="KW-1185">Reference proteome</keyword>
<reference evidence="2 3" key="1">
    <citation type="submission" date="2024-06" db="EMBL/GenBank/DDBJ databases">
        <title>Genomic Encyclopedia of Type Strains, Phase IV (KMG-IV): sequencing the most valuable type-strain genomes for metagenomic binning, comparative biology and taxonomic classification.</title>
        <authorList>
            <person name="Goeker M."/>
        </authorList>
    </citation>
    <scope>NUCLEOTIDE SEQUENCE [LARGE SCALE GENOMIC DNA]</scope>
    <source>
        <strain evidence="2 3">DSM 29780</strain>
    </source>
</reference>